<dbReference type="InterPro" id="IPR013087">
    <property type="entry name" value="Znf_C2H2_type"/>
</dbReference>
<evidence type="ECO:0000259" key="13">
    <source>
        <dbReference type="PROSITE" id="PS50157"/>
    </source>
</evidence>
<evidence type="ECO:0000256" key="12">
    <source>
        <dbReference type="SAM" id="MobiDB-lite"/>
    </source>
</evidence>
<feature type="region of interest" description="Disordered" evidence="12">
    <location>
        <begin position="1"/>
        <end position="21"/>
    </location>
</feature>
<comment type="similarity">
    <text evidence="2">Belongs to the krueppel C2H2-type zinc-finger protein family.</text>
</comment>
<evidence type="ECO:0000256" key="10">
    <source>
        <dbReference type="ARBA" id="ARBA00023242"/>
    </source>
</evidence>
<dbReference type="GO" id="GO:0000978">
    <property type="term" value="F:RNA polymerase II cis-regulatory region sequence-specific DNA binding"/>
    <property type="evidence" value="ECO:0007669"/>
    <property type="project" value="TreeGrafter"/>
</dbReference>
<keyword evidence="7" id="KW-0805">Transcription regulation</keyword>
<evidence type="ECO:0000256" key="9">
    <source>
        <dbReference type="ARBA" id="ARBA00023163"/>
    </source>
</evidence>
<dbReference type="EMBL" id="JAUCMX010000019">
    <property type="protein sequence ID" value="KAK3516867.1"/>
    <property type="molecule type" value="Genomic_DNA"/>
</dbReference>
<dbReference type="PANTHER" id="PTHR24388:SF96">
    <property type="entry name" value="GENE, 32687-RELATED"/>
    <property type="match status" value="1"/>
</dbReference>
<dbReference type="GO" id="GO:0008270">
    <property type="term" value="F:zinc ion binding"/>
    <property type="evidence" value="ECO:0007669"/>
    <property type="project" value="UniProtKB-KW"/>
</dbReference>
<evidence type="ECO:0000313" key="14">
    <source>
        <dbReference type="EMBL" id="KAK3516867.1"/>
    </source>
</evidence>
<comment type="caution">
    <text evidence="14">The sequence shown here is derived from an EMBL/GenBank/DDBJ whole genome shotgun (WGS) entry which is preliminary data.</text>
</comment>
<dbReference type="SUPFAM" id="SSF57667">
    <property type="entry name" value="beta-beta-alpha zinc fingers"/>
    <property type="match status" value="3"/>
</dbReference>
<dbReference type="Pfam" id="PF00096">
    <property type="entry name" value="zf-C2H2"/>
    <property type="match status" value="3"/>
</dbReference>
<dbReference type="Gene3D" id="3.30.160.60">
    <property type="entry name" value="Classic Zinc Finger"/>
    <property type="match status" value="5"/>
</dbReference>
<keyword evidence="4" id="KW-0677">Repeat</keyword>
<dbReference type="Proteomes" id="UP001274896">
    <property type="component" value="Unassembled WGS sequence"/>
</dbReference>
<keyword evidence="5 11" id="KW-0863">Zinc-finger</keyword>
<feature type="domain" description="C2H2-type" evidence="13">
    <location>
        <begin position="141"/>
        <end position="168"/>
    </location>
</feature>
<evidence type="ECO:0000256" key="4">
    <source>
        <dbReference type="ARBA" id="ARBA00022737"/>
    </source>
</evidence>
<dbReference type="SMART" id="SM00355">
    <property type="entry name" value="ZnF_C2H2"/>
    <property type="match status" value="5"/>
</dbReference>
<dbReference type="FunFam" id="3.30.160.60:FF:001158">
    <property type="entry name" value="zinc finger protein 22"/>
    <property type="match status" value="1"/>
</dbReference>
<dbReference type="PROSITE" id="PS50157">
    <property type="entry name" value="ZINC_FINGER_C2H2_2"/>
    <property type="match status" value="5"/>
</dbReference>
<dbReference type="InterPro" id="IPR036236">
    <property type="entry name" value="Znf_C2H2_sf"/>
</dbReference>
<sequence>MKYEKLSSRKQTVSDSLNRNVSPEQKEVYPCSVCGKGFSQQSNLQRHQRIHTGEKPHNCSECGKTFAHKCNLQRHQRIHGEGKNYTCSECGKSFAQQSYLQQHQVIHTGQKPYQCSECGKSFIRQSDLQQHLVIHTGEKPHRCSECGKSFIRQSHLIRHQRIHTEKKRPVSPLGLRGFLREEKICPAELSQKATPTGVPPLFFGQGARRVLIDRRSPNHPFFTPREAIHCFTVGRVLFH</sequence>
<organism evidence="14 15">
    <name type="scientific">Hemibagrus guttatus</name>
    <dbReference type="NCBI Taxonomy" id="175788"/>
    <lineage>
        <taxon>Eukaryota</taxon>
        <taxon>Metazoa</taxon>
        <taxon>Chordata</taxon>
        <taxon>Craniata</taxon>
        <taxon>Vertebrata</taxon>
        <taxon>Euteleostomi</taxon>
        <taxon>Actinopterygii</taxon>
        <taxon>Neopterygii</taxon>
        <taxon>Teleostei</taxon>
        <taxon>Ostariophysi</taxon>
        <taxon>Siluriformes</taxon>
        <taxon>Bagridae</taxon>
        <taxon>Hemibagrus</taxon>
    </lineage>
</organism>
<feature type="compositionally biased region" description="Polar residues" evidence="12">
    <location>
        <begin position="9"/>
        <end position="21"/>
    </location>
</feature>
<evidence type="ECO:0000256" key="11">
    <source>
        <dbReference type="PROSITE-ProRule" id="PRU00042"/>
    </source>
</evidence>
<accession>A0AAE0QA95</accession>
<keyword evidence="3" id="KW-0479">Metal-binding</keyword>
<dbReference type="PANTHER" id="PTHR24388">
    <property type="entry name" value="ZINC FINGER PROTEIN"/>
    <property type="match status" value="1"/>
</dbReference>
<evidence type="ECO:0000256" key="7">
    <source>
        <dbReference type="ARBA" id="ARBA00023015"/>
    </source>
</evidence>
<dbReference type="PROSITE" id="PS00028">
    <property type="entry name" value="ZINC_FINGER_C2H2_1"/>
    <property type="match status" value="5"/>
</dbReference>
<evidence type="ECO:0000256" key="6">
    <source>
        <dbReference type="ARBA" id="ARBA00022833"/>
    </source>
</evidence>
<evidence type="ECO:0000256" key="1">
    <source>
        <dbReference type="ARBA" id="ARBA00004123"/>
    </source>
</evidence>
<dbReference type="GO" id="GO:0000981">
    <property type="term" value="F:DNA-binding transcription factor activity, RNA polymerase II-specific"/>
    <property type="evidence" value="ECO:0007669"/>
    <property type="project" value="TreeGrafter"/>
</dbReference>
<evidence type="ECO:0000256" key="5">
    <source>
        <dbReference type="ARBA" id="ARBA00022771"/>
    </source>
</evidence>
<protein>
    <recommendedName>
        <fullName evidence="13">C2H2-type domain-containing protein</fullName>
    </recommendedName>
</protein>
<feature type="domain" description="C2H2-type" evidence="13">
    <location>
        <begin position="85"/>
        <end position="112"/>
    </location>
</feature>
<keyword evidence="15" id="KW-1185">Reference proteome</keyword>
<evidence type="ECO:0000313" key="15">
    <source>
        <dbReference type="Proteomes" id="UP001274896"/>
    </source>
</evidence>
<dbReference type="FunFam" id="3.30.160.60:FF:000295">
    <property type="entry name" value="zinc finger protein 19"/>
    <property type="match status" value="1"/>
</dbReference>
<reference evidence="14" key="1">
    <citation type="submission" date="2023-06" db="EMBL/GenBank/DDBJ databases">
        <title>Male Hemibagrus guttatus genome.</title>
        <authorList>
            <person name="Bian C."/>
        </authorList>
    </citation>
    <scope>NUCLEOTIDE SEQUENCE</scope>
    <source>
        <strain evidence="14">Male_cb2023</strain>
        <tissue evidence="14">Muscle</tissue>
    </source>
</reference>
<feature type="domain" description="C2H2-type" evidence="13">
    <location>
        <begin position="113"/>
        <end position="140"/>
    </location>
</feature>
<dbReference type="InterPro" id="IPR050527">
    <property type="entry name" value="Snail/Krueppel_Znf"/>
</dbReference>
<dbReference type="AlphaFoldDB" id="A0AAE0QA95"/>
<feature type="domain" description="C2H2-type" evidence="13">
    <location>
        <begin position="57"/>
        <end position="84"/>
    </location>
</feature>
<dbReference type="FunFam" id="3.30.160.60:FF:001498">
    <property type="entry name" value="Zinc finger protein 404"/>
    <property type="match status" value="1"/>
</dbReference>
<dbReference type="FunFam" id="3.30.160.60:FF:000188">
    <property type="entry name" value="Zinc finger protein 787"/>
    <property type="match status" value="1"/>
</dbReference>
<name>A0AAE0QA95_9TELE</name>
<proteinExistence type="inferred from homology"/>
<evidence type="ECO:0000256" key="3">
    <source>
        <dbReference type="ARBA" id="ARBA00022723"/>
    </source>
</evidence>
<feature type="domain" description="C2H2-type" evidence="13">
    <location>
        <begin position="29"/>
        <end position="56"/>
    </location>
</feature>
<keyword evidence="9" id="KW-0804">Transcription</keyword>
<dbReference type="GO" id="GO:0005634">
    <property type="term" value="C:nucleus"/>
    <property type="evidence" value="ECO:0007669"/>
    <property type="project" value="UniProtKB-SubCell"/>
</dbReference>
<gene>
    <name evidence="14" type="ORF">QTP70_027077</name>
</gene>
<evidence type="ECO:0000256" key="2">
    <source>
        <dbReference type="ARBA" id="ARBA00006991"/>
    </source>
</evidence>
<keyword evidence="8" id="KW-0238">DNA-binding</keyword>
<evidence type="ECO:0000256" key="8">
    <source>
        <dbReference type="ARBA" id="ARBA00023125"/>
    </source>
</evidence>
<dbReference type="FunFam" id="3.30.160.60:FF:000358">
    <property type="entry name" value="zinc finger protein 24"/>
    <property type="match status" value="1"/>
</dbReference>
<keyword evidence="6" id="KW-0862">Zinc</keyword>
<comment type="subcellular location">
    <subcellularLocation>
        <location evidence="1">Nucleus</location>
    </subcellularLocation>
</comment>
<keyword evidence="10" id="KW-0539">Nucleus</keyword>
<dbReference type="Pfam" id="PF13465">
    <property type="entry name" value="zf-H2C2_2"/>
    <property type="match status" value="1"/>
</dbReference>